<feature type="transmembrane region" description="Helical" evidence="2">
    <location>
        <begin position="12"/>
        <end position="32"/>
    </location>
</feature>
<feature type="domain" description="MurNAc-LAA" evidence="3">
    <location>
        <begin position="130"/>
        <end position="243"/>
    </location>
</feature>
<dbReference type="SMART" id="SM00646">
    <property type="entry name" value="Ami_3"/>
    <property type="match status" value="1"/>
</dbReference>
<dbReference type="PANTHER" id="PTHR30404">
    <property type="entry name" value="N-ACETYLMURAMOYL-L-ALANINE AMIDASE"/>
    <property type="match status" value="1"/>
</dbReference>
<keyword evidence="1" id="KW-0378">Hydrolase</keyword>
<evidence type="ECO:0000256" key="1">
    <source>
        <dbReference type="ARBA" id="ARBA00022801"/>
    </source>
</evidence>
<keyword evidence="2" id="KW-1133">Transmembrane helix</keyword>
<dbReference type="PANTHER" id="PTHR30404:SF0">
    <property type="entry name" value="N-ACETYLMURAMOYL-L-ALANINE AMIDASE AMIC"/>
    <property type="match status" value="1"/>
</dbReference>
<keyword evidence="2" id="KW-0472">Membrane</keyword>
<evidence type="ECO:0000256" key="2">
    <source>
        <dbReference type="SAM" id="Phobius"/>
    </source>
</evidence>
<evidence type="ECO:0000313" key="5">
    <source>
        <dbReference type="Proteomes" id="UP000736583"/>
    </source>
</evidence>
<dbReference type="EMBL" id="JAHLQL010000001">
    <property type="protein sequence ID" value="MBU5591531.1"/>
    <property type="molecule type" value="Genomic_DNA"/>
</dbReference>
<proteinExistence type="predicted"/>
<comment type="caution">
    <text evidence="4">The sequence shown here is derived from an EMBL/GenBank/DDBJ whole genome shotgun (WGS) entry which is preliminary data.</text>
</comment>
<gene>
    <name evidence="4" type="ORF">KQI89_07120</name>
</gene>
<accession>A0ABS6EZ84</accession>
<sequence length="251" mass="27945">MKKKSCRNRKRVLIKIYLVLISLFIVSLMFVYKAIDTNATNYENKAVFTKNDTKHSNNNSNLIVCIDPGHGGYDNGTKSSSGILEKDITLNVALEVGKILEENGIKVIYTRTSDSVQWPSNEKLDLRERVKISNDAKADIFVSIHCNGDKNASYKGVETWCRFPNSQGENLAKNIQKELTNANYTTDRGLKYESNRSLAVLKLNNSVSALVELGFLSNSSDAKFITSKVGQAQCSEALAKAILNYALTFEK</sequence>
<protein>
    <submittedName>
        <fullName evidence="4">N-acetylmuramoyl-L-alanine amidase</fullName>
    </submittedName>
</protein>
<dbReference type="CDD" id="cd02696">
    <property type="entry name" value="MurNAc-LAA"/>
    <property type="match status" value="1"/>
</dbReference>
<dbReference type="Proteomes" id="UP000736583">
    <property type="component" value="Unassembled WGS sequence"/>
</dbReference>
<dbReference type="InterPro" id="IPR050695">
    <property type="entry name" value="N-acetylmuramoyl_amidase_3"/>
</dbReference>
<name>A0ABS6EZ84_9CLOT</name>
<dbReference type="InterPro" id="IPR002508">
    <property type="entry name" value="MurNAc-LAA_cat"/>
</dbReference>
<keyword evidence="2" id="KW-0812">Transmembrane</keyword>
<reference evidence="4 5" key="1">
    <citation type="submission" date="2021-06" db="EMBL/GenBank/DDBJ databases">
        <authorList>
            <person name="Sun Q."/>
            <person name="Li D."/>
        </authorList>
    </citation>
    <scope>NUCLEOTIDE SEQUENCE [LARGE SCALE GENOMIC DNA]</scope>
    <source>
        <strain evidence="4 5">MSJ-4</strain>
    </source>
</reference>
<keyword evidence="5" id="KW-1185">Reference proteome</keyword>
<dbReference type="Pfam" id="PF01520">
    <property type="entry name" value="Amidase_3"/>
    <property type="match status" value="1"/>
</dbReference>
<dbReference type="RefSeq" id="WP_216456485.1">
    <property type="nucleotide sequence ID" value="NZ_JAHLQL010000001.1"/>
</dbReference>
<evidence type="ECO:0000313" key="4">
    <source>
        <dbReference type="EMBL" id="MBU5591531.1"/>
    </source>
</evidence>
<evidence type="ECO:0000259" key="3">
    <source>
        <dbReference type="SMART" id="SM00646"/>
    </source>
</evidence>
<organism evidence="4 5">
    <name type="scientific">Clostridium simiarum</name>
    <dbReference type="NCBI Taxonomy" id="2841506"/>
    <lineage>
        <taxon>Bacteria</taxon>
        <taxon>Bacillati</taxon>
        <taxon>Bacillota</taxon>
        <taxon>Clostridia</taxon>
        <taxon>Eubacteriales</taxon>
        <taxon>Clostridiaceae</taxon>
        <taxon>Clostridium</taxon>
    </lineage>
</organism>